<evidence type="ECO:0000313" key="9">
    <source>
        <dbReference type="EMBL" id="TCS41632.1"/>
    </source>
</evidence>
<proteinExistence type="inferred from homology"/>
<dbReference type="Proteomes" id="UP000295793">
    <property type="component" value="Unassembled WGS sequence"/>
</dbReference>
<dbReference type="InterPro" id="IPR014729">
    <property type="entry name" value="Rossmann-like_a/b/a_fold"/>
</dbReference>
<dbReference type="OrthoDB" id="9807503at2"/>
<dbReference type="InterPro" id="IPR022380">
    <property type="entry name" value="Glu-Q_tRNA(Asp)_Synthase"/>
</dbReference>
<dbReference type="Gene3D" id="3.40.50.620">
    <property type="entry name" value="HUPs"/>
    <property type="match status" value="1"/>
</dbReference>
<keyword evidence="2" id="KW-0479">Metal-binding</keyword>
<dbReference type="InterPro" id="IPR049940">
    <property type="entry name" value="GluQ/Sye"/>
</dbReference>
<name>A0A4R3I8I9_9GAMM</name>
<feature type="domain" description="Glutamyl/glutaminyl-tRNA synthetase class Ib catalytic" evidence="8">
    <location>
        <begin position="9"/>
        <end position="110"/>
    </location>
</feature>
<dbReference type="GO" id="GO:0005524">
    <property type="term" value="F:ATP binding"/>
    <property type="evidence" value="ECO:0007669"/>
    <property type="project" value="UniProtKB-KW"/>
</dbReference>
<evidence type="ECO:0000256" key="1">
    <source>
        <dbReference type="ARBA" id="ARBA00022598"/>
    </source>
</evidence>
<keyword evidence="1 7" id="KW-0436">Ligase</keyword>
<evidence type="ECO:0000256" key="3">
    <source>
        <dbReference type="ARBA" id="ARBA00022741"/>
    </source>
</evidence>
<reference evidence="9 10" key="1">
    <citation type="submission" date="2019-03" db="EMBL/GenBank/DDBJ databases">
        <title>Genomic Encyclopedia of Archaeal and Bacterial Type Strains, Phase II (KMG-II): from individual species to whole genera.</title>
        <authorList>
            <person name="Goeker M."/>
        </authorList>
    </citation>
    <scope>NUCLEOTIDE SEQUENCE [LARGE SCALE GENOMIC DNA]</scope>
    <source>
        <strain evidence="9 10">DSM 15388</strain>
    </source>
</reference>
<dbReference type="PANTHER" id="PTHR43311">
    <property type="entry name" value="GLUTAMATE--TRNA LIGASE"/>
    <property type="match status" value="1"/>
</dbReference>
<comment type="similarity">
    <text evidence="7">Belongs to the class-I aminoacyl-tRNA synthetase family.</text>
</comment>
<dbReference type="GO" id="GO:0008270">
    <property type="term" value="F:zinc ion binding"/>
    <property type="evidence" value="ECO:0007669"/>
    <property type="project" value="InterPro"/>
</dbReference>
<keyword evidence="7" id="KW-0648">Protein biosynthesis</keyword>
<accession>A0A4R3I8I9</accession>
<keyword evidence="4" id="KW-0862">Zinc</keyword>
<gene>
    <name evidence="9" type="ORF">BCF53_10559</name>
</gene>
<dbReference type="AlphaFoldDB" id="A0A4R3I8I9"/>
<organism evidence="9 10">
    <name type="scientific">Reinekea marinisedimentorum</name>
    <dbReference type="NCBI Taxonomy" id="230495"/>
    <lineage>
        <taxon>Bacteria</taxon>
        <taxon>Pseudomonadati</taxon>
        <taxon>Pseudomonadota</taxon>
        <taxon>Gammaproteobacteria</taxon>
        <taxon>Oceanospirillales</taxon>
        <taxon>Saccharospirillaceae</taxon>
        <taxon>Reinekea</taxon>
    </lineage>
</organism>
<evidence type="ECO:0000256" key="4">
    <source>
        <dbReference type="ARBA" id="ARBA00022833"/>
    </source>
</evidence>
<protein>
    <submittedName>
        <fullName evidence="9">Glutamyl-Q tRNA(Asp) synthetase</fullName>
    </submittedName>
</protein>
<evidence type="ECO:0000259" key="8">
    <source>
        <dbReference type="Pfam" id="PF00749"/>
    </source>
</evidence>
<feature type="domain" description="Glutamyl/glutaminyl-tRNA synthetase class Ib catalytic" evidence="8">
    <location>
        <begin position="131"/>
        <end position="246"/>
    </location>
</feature>
<evidence type="ECO:0000313" key="10">
    <source>
        <dbReference type="Proteomes" id="UP000295793"/>
    </source>
</evidence>
<dbReference type="InterPro" id="IPR000924">
    <property type="entry name" value="Glu/Gln-tRNA-synth"/>
</dbReference>
<evidence type="ECO:0000256" key="7">
    <source>
        <dbReference type="RuleBase" id="RU363037"/>
    </source>
</evidence>
<keyword evidence="3 7" id="KW-0547">Nucleotide-binding</keyword>
<dbReference type="RefSeq" id="WP_132701030.1">
    <property type="nucleotide sequence ID" value="NZ_SLZR01000005.1"/>
</dbReference>
<evidence type="ECO:0000256" key="6">
    <source>
        <dbReference type="ARBA" id="ARBA00023146"/>
    </source>
</evidence>
<dbReference type="EMBL" id="SLZR01000005">
    <property type="protein sequence ID" value="TCS41632.1"/>
    <property type="molecule type" value="Genomic_DNA"/>
</dbReference>
<dbReference type="InterPro" id="IPR020058">
    <property type="entry name" value="Glu/Gln-tRNA-synth_Ib_cat-dom"/>
</dbReference>
<dbReference type="NCBIfam" id="NF004314">
    <property type="entry name" value="PRK05710.1-3"/>
    <property type="match status" value="1"/>
</dbReference>
<dbReference type="GO" id="GO:0006400">
    <property type="term" value="P:tRNA modification"/>
    <property type="evidence" value="ECO:0007669"/>
    <property type="project" value="InterPro"/>
</dbReference>
<dbReference type="GO" id="GO:0005829">
    <property type="term" value="C:cytosol"/>
    <property type="evidence" value="ECO:0007669"/>
    <property type="project" value="TreeGrafter"/>
</dbReference>
<keyword evidence="10" id="KW-1185">Reference proteome</keyword>
<dbReference type="Gene3D" id="3.90.800.10">
    <property type="entry name" value="Glutamyl-tRNA Synthetase, Domain 3"/>
    <property type="match status" value="1"/>
</dbReference>
<keyword evidence="6 7" id="KW-0030">Aminoacyl-tRNA synthetase</keyword>
<dbReference type="SUPFAM" id="SSF52374">
    <property type="entry name" value="Nucleotidylyl transferase"/>
    <property type="match status" value="1"/>
</dbReference>
<evidence type="ECO:0000256" key="5">
    <source>
        <dbReference type="ARBA" id="ARBA00022840"/>
    </source>
</evidence>
<dbReference type="PRINTS" id="PR00987">
    <property type="entry name" value="TRNASYNTHGLU"/>
</dbReference>
<comment type="caution">
    <text evidence="9">The sequence shown here is derived from an EMBL/GenBank/DDBJ whole genome shotgun (WGS) entry which is preliminary data.</text>
</comment>
<evidence type="ECO:0000256" key="2">
    <source>
        <dbReference type="ARBA" id="ARBA00022723"/>
    </source>
</evidence>
<dbReference type="NCBIfam" id="TIGR03838">
    <property type="entry name" value="queuosine_YadB"/>
    <property type="match status" value="1"/>
</dbReference>
<dbReference type="GO" id="GO:0006424">
    <property type="term" value="P:glutamyl-tRNA aminoacylation"/>
    <property type="evidence" value="ECO:0007669"/>
    <property type="project" value="InterPro"/>
</dbReference>
<dbReference type="Pfam" id="PF00749">
    <property type="entry name" value="tRNA-synt_1c"/>
    <property type="match status" value="2"/>
</dbReference>
<dbReference type="GO" id="GO:0004818">
    <property type="term" value="F:glutamate-tRNA ligase activity"/>
    <property type="evidence" value="ECO:0007669"/>
    <property type="project" value="TreeGrafter"/>
</dbReference>
<sequence>MFIPVTPYRGRFAPTPSGPLHFGSLFAAVISYLDARAHGGQWLVRIEDIDPPREQPGAAAAILKTLEAHGLGWDETESYQSNNTERYLHNLNVLQQRQRLFWCRCSRKDLAGLAVYPGTCRDNLSPMPDSAIRLAVTSEQDCFDDLFQGTQHANIKQQYGDVVVRRRDKLFAYQLAVVCDDIADNISHIIRGIDLMDSTYWQRELYRGFEQSYPEYGHFAVIHSAGSDQKLSKQNLAAAVNDDRAQQNLMQVFQLLEIEAEPAPPLEMLSQATGQWQRSKLFKKCTLHLPTVTLE</sequence>
<keyword evidence="5 7" id="KW-0067">ATP-binding</keyword>
<dbReference type="PANTHER" id="PTHR43311:SF1">
    <property type="entry name" value="GLUTAMYL-Q TRNA(ASP) SYNTHETASE"/>
    <property type="match status" value="1"/>
</dbReference>